<keyword evidence="2" id="KW-1185">Reference proteome</keyword>
<reference evidence="1" key="2">
    <citation type="submission" date="2023-06" db="EMBL/GenBank/DDBJ databases">
        <authorList>
            <consortium name="Lawrence Berkeley National Laboratory"/>
            <person name="Haridas S."/>
            <person name="Hensen N."/>
            <person name="Bonometti L."/>
            <person name="Westerberg I."/>
            <person name="Brannstrom I.O."/>
            <person name="Guillou S."/>
            <person name="Cros-Aarteil S."/>
            <person name="Calhoun S."/>
            <person name="Kuo A."/>
            <person name="Mondo S."/>
            <person name="Pangilinan J."/>
            <person name="Riley R."/>
            <person name="Labutti K."/>
            <person name="Andreopoulos B."/>
            <person name="Lipzen A."/>
            <person name="Chen C."/>
            <person name="Yanf M."/>
            <person name="Daum C."/>
            <person name="Ng V."/>
            <person name="Clum A."/>
            <person name="Steindorff A."/>
            <person name="Ohm R."/>
            <person name="Martin F."/>
            <person name="Silar P."/>
            <person name="Natvig D."/>
            <person name="Lalanne C."/>
            <person name="Gautier V."/>
            <person name="Ament-Velasquez S.L."/>
            <person name="Kruys A."/>
            <person name="Hutchinson M.I."/>
            <person name="Powell A.J."/>
            <person name="Barry K."/>
            <person name="Miller A.N."/>
            <person name="Grigoriev I.V."/>
            <person name="Debuchy R."/>
            <person name="Gladieux P."/>
            <person name="Thoren M.H."/>
            <person name="Johannesson H."/>
        </authorList>
    </citation>
    <scope>NUCLEOTIDE SEQUENCE</scope>
    <source>
        <strain evidence="1">CBS 958.72</strain>
    </source>
</reference>
<organism evidence="1 2">
    <name type="scientific">Lasiosphaeria ovina</name>
    <dbReference type="NCBI Taxonomy" id="92902"/>
    <lineage>
        <taxon>Eukaryota</taxon>
        <taxon>Fungi</taxon>
        <taxon>Dikarya</taxon>
        <taxon>Ascomycota</taxon>
        <taxon>Pezizomycotina</taxon>
        <taxon>Sordariomycetes</taxon>
        <taxon>Sordariomycetidae</taxon>
        <taxon>Sordariales</taxon>
        <taxon>Lasiosphaeriaceae</taxon>
        <taxon>Lasiosphaeria</taxon>
    </lineage>
</organism>
<dbReference type="EMBL" id="JAULSN010000003">
    <property type="protein sequence ID" value="KAK3376942.1"/>
    <property type="molecule type" value="Genomic_DNA"/>
</dbReference>
<protein>
    <submittedName>
        <fullName evidence="1">Uncharacterized protein</fullName>
    </submittedName>
</protein>
<accession>A0AAE0KIR9</accession>
<reference evidence="1" key="1">
    <citation type="journal article" date="2023" name="Mol. Phylogenet. Evol.">
        <title>Genome-scale phylogeny and comparative genomics of the fungal order Sordariales.</title>
        <authorList>
            <person name="Hensen N."/>
            <person name="Bonometti L."/>
            <person name="Westerberg I."/>
            <person name="Brannstrom I.O."/>
            <person name="Guillou S."/>
            <person name="Cros-Aarteil S."/>
            <person name="Calhoun S."/>
            <person name="Haridas S."/>
            <person name="Kuo A."/>
            <person name="Mondo S."/>
            <person name="Pangilinan J."/>
            <person name="Riley R."/>
            <person name="LaButti K."/>
            <person name="Andreopoulos B."/>
            <person name="Lipzen A."/>
            <person name="Chen C."/>
            <person name="Yan M."/>
            <person name="Daum C."/>
            <person name="Ng V."/>
            <person name="Clum A."/>
            <person name="Steindorff A."/>
            <person name="Ohm R.A."/>
            <person name="Martin F."/>
            <person name="Silar P."/>
            <person name="Natvig D.O."/>
            <person name="Lalanne C."/>
            <person name="Gautier V."/>
            <person name="Ament-Velasquez S.L."/>
            <person name="Kruys A."/>
            <person name="Hutchinson M.I."/>
            <person name="Powell A.J."/>
            <person name="Barry K."/>
            <person name="Miller A.N."/>
            <person name="Grigoriev I.V."/>
            <person name="Debuchy R."/>
            <person name="Gladieux P."/>
            <person name="Hiltunen Thoren M."/>
            <person name="Johannesson H."/>
        </authorList>
    </citation>
    <scope>NUCLEOTIDE SEQUENCE</scope>
    <source>
        <strain evidence="1">CBS 958.72</strain>
    </source>
</reference>
<sequence length="241" mass="26322">MAKISSRHIPAKNLLTEAGYVHKTNEMSFRVSDSRRKDRRPRNLTSAESLVCPRLGDSEFPRRSSAGAIDVTLRGGPVHKSWTLSDWAMTYTDLPNRLVPVQVSDKDLFKTKNAERRLSHPLGAQDEIDSETFGPTPPNMTSGITMEMAGRGKSCCRSWMQVTVEEGGNRRQTVSTGVELGLVIFDGPVSTPVVMVWPTSSPSSTAACIQLDSLTCPAASGLGAAPGREDDWMDEAFLNPR</sequence>
<comment type="caution">
    <text evidence="1">The sequence shown here is derived from an EMBL/GenBank/DDBJ whole genome shotgun (WGS) entry which is preliminary data.</text>
</comment>
<evidence type="ECO:0000313" key="1">
    <source>
        <dbReference type="EMBL" id="KAK3376942.1"/>
    </source>
</evidence>
<dbReference type="Proteomes" id="UP001287356">
    <property type="component" value="Unassembled WGS sequence"/>
</dbReference>
<name>A0AAE0KIR9_9PEZI</name>
<proteinExistence type="predicted"/>
<dbReference type="AlphaFoldDB" id="A0AAE0KIR9"/>
<evidence type="ECO:0000313" key="2">
    <source>
        <dbReference type="Proteomes" id="UP001287356"/>
    </source>
</evidence>
<gene>
    <name evidence="1" type="ORF">B0T24DRAFT_665796</name>
</gene>